<dbReference type="Pfam" id="PF07787">
    <property type="entry name" value="TMEM43"/>
    <property type="match status" value="1"/>
</dbReference>
<organism evidence="8 9">
    <name type="scientific">Dyella solisilvae</name>
    <dbReference type="NCBI Taxonomy" id="1920168"/>
    <lineage>
        <taxon>Bacteria</taxon>
        <taxon>Pseudomonadati</taxon>
        <taxon>Pseudomonadota</taxon>
        <taxon>Gammaproteobacteria</taxon>
        <taxon>Lysobacterales</taxon>
        <taxon>Rhodanobacteraceae</taxon>
        <taxon>Dyella</taxon>
    </lineage>
</organism>
<feature type="transmembrane region" description="Helical" evidence="7">
    <location>
        <begin position="325"/>
        <end position="343"/>
    </location>
</feature>
<evidence type="ECO:0000256" key="4">
    <source>
        <dbReference type="ARBA" id="ARBA00022824"/>
    </source>
</evidence>
<keyword evidence="9" id="KW-1185">Reference proteome</keyword>
<evidence type="ECO:0000256" key="3">
    <source>
        <dbReference type="ARBA" id="ARBA00022692"/>
    </source>
</evidence>
<keyword evidence="5 7" id="KW-1133">Transmembrane helix</keyword>
<evidence type="ECO:0000256" key="2">
    <source>
        <dbReference type="ARBA" id="ARBA00004586"/>
    </source>
</evidence>
<evidence type="ECO:0000256" key="1">
    <source>
        <dbReference type="ARBA" id="ARBA00004127"/>
    </source>
</evidence>
<keyword evidence="4" id="KW-0256">Endoplasmic reticulum</keyword>
<gene>
    <name evidence="8" type="ORF">DVT68_15620</name>
</gene>
<dbReference type="AlphaFoldDB" id="A0A370K4X0"/>
<dbReference type="GO" id="GO:0071763">
    <property type="term" value="P:nuclear membrane organization"/>
    <property type="evidence" value="ECO:0007669"/>
    <property type="project" value="TreeGrafter"/>
</dbReference>
<sequence>MDGRQGRSTDMQQWLRRILGALLLLGAVGLVAMTEQGILDHRHAADRHGGQILDLGAGGGPEPGQHGYLVRVSGTPRVVESPYDPEFGQRAPSPVLIRHVEMFQWHEVRLGNDVHYELDWVDRPVDASRFEHPFGHTNPERFPVQGKQFDAGQVRLGGYALSPTLLHALPGSDTLTPDLKSLPTNLAASFAAYGNYLTTSARPEQPRLGDLRVSWEIVPVQEVTVFAQIDGDRLVPAVHAADGKGYDVQSGDRSLVDVAPDVPTSPSFIWLRRIAALLLGTFGALLLLPERSHGGHALILAAGAGALLIGAVACVLWLGTDLAAGAAWFALALAGLAVTVWRIRMAVE</sequence>
<dbReference type="EMBL" id="QQSY01000004">
    <property type="protein sequence ID" value="RDI97706.1"/>
    <property type="molecule type" value="Genomic_DNA"/>
</dbReference>
<evidence type="ECO:0000313" key="8">
    <source>
        <dbReference type="EMBL" id="RDI97706.1"/>
    </source>
</evidence>
<feature type="transmembrane region" description="Helical" evidence="7">
    <location>
        <begin position="297"/>
        <end position="319"/>
    </location>
</feature>
<evidence type="ECO:0000256" key="7">
    <source>
        <dbReference type="SAM" id="Phobius"/>
    </source>
</evidence>
<dbReference type="Proteomes" id="UP000254711">
    <property type="component" value="Unassembled WGS sequence"/>
</dbReference>
<dbReference type="GO" id="GO:0012505">
    <property type="term" value="C:endomembrane system"/>
    <property type="evidence" value="ECO:0007669"/>
    <property type="project" value="UniProtKB-SubCell"/>
</dbReference>
<feature type="transmembrane region" description="Helical" evidence="7">
    <location>
        <begin position="270"/>
        <end position="288"/>
    </location>
</feature>
<keyword evidence="3 7" id="KW-0812">Transmembrane</keyword>
<evidence type="ECO:0000256" key="5">
    <source>
        <dbReference type="ARBA" id="ARBA00022989"/>
    </source>
</evidence>
<comment type="subcellular location">
    <subcellularLocation>
        <location evidence="1">Endomembrane system</location>
        <topology evidence="1">Multi-pass membrane protein</topology>
    </subcellularLocation>
    <subcellularLocation>
        <location evidence="2">Endoplasmic reticulum membrane</location>
    </subcellularLocation>
</comment>
<dbReference type="GO" id="GO:0006629">
    <property type="term" value="P:lipid metabolic process"/>
    <property type="evidence" value="ECO:0007669"/>
    <property type="project" value="TreeGrafter"/>
</dbReference>
<dbReference type="PANTHER" id="PTHR13416">
    <property type="match status" value="1"/>
</dbReference>
<proteinExistence type="predicted"/>
<protein>
    <submittedName>
        <fullName evidence="8">Uncharacterized protein</fullName>
    </submittedName>
</protein>
<evidence type="ECO:0000256" key="6">
    <source>
        <dbReference type="ARBA" id="ARBA00023136"/>
    </source>
</evidence>
<dbReference type="InterPro" id="IPR012430">
    <property type="entry name" value="TMEM43_fam"/>
</dbReference>
<accession>A0A370K4X0</accession>
<name>A0A370K4X0_9GAMM</name>
<evidence type="ECO:0000313" key="9">
    <source>
        <dbReference type="Proteomes" id="UP000254711"/>
    </source>
</evidence>
<dbReference type="PANTHER" id="PTHR13416:SF2">
    <property type="entry name" value="TRANSMEMBRANE PROTEIN 43"/>
    <property type="match status" value="1"/>
</dbReference>
<reference evidence="8 9" key="1">
    <citation type="submission" date="2018-07" db="EMBL/GenBank/DDBJ databases">
        <title>Dyella solisilvae sp. nov., isolated from the pine and broad-leaved mixed forest soil.</title>
        <authorList>
            <person name="Gao Z."/>
            <person name="Qiu L."/>
        </authorList>
    </citation>
    <scope>NUCLEOTIDE SEQUENCE [LARGE SCALE GENOMIC DNA]</scope>
    <source>
        <strain evidence="8 9">DHG54</strain>
    </source>
</reference>
<comment type="caution">
    <text evidence="8">The sequence shown here is derived from an EMBL/GenBank/DDBJ whole genome shotgun (WGS) entry which is preliminary data.</text>
</comment>
<keyword evidence="6 7" id="KW-0472">Membrane</keyword>
<dbReference type="OrthoDB" id="273988at2"/>